<evidence type="ECO:0000256" key="6">
    <source>
        <dbReference type="ARBA" id="ARBA00022989"/>
    </source>
</evidence>
<gene>
    <name evidence="10" type="ORF">GGD88_001947</name>
</gene>
<feature type="compositionally biased region" description="Low complexity" evidence="8">
    <location>
        <begin position="47"/>
        <end position="60"/>
    </location>
</feature>
<keyword evidence="6 9" id="KW-1133">Transmembrane helix</keyword>
<feature type="transmembrane region" description="Helical" evidence="9">
    <location>
        <begin position="121"/>
        <end position="141"/>
    </location>
</feature>
<reference evidence="10 11" key="1">
    <citation type="submission" date="2020-08" db="EMBL/GenBank/DDBJ databases">
        <title>Genome sequencing of Purple Non-Sulfur Bacteria from various extreme environments.</title>
        <authorList>
            <person name="Mayer M."/>
        </authorList>
    </citation>
    <scope>NUCLEOTIDE SEQUENCE [LARGE SCALE GENOMIC DNA]</scope>
    <source>
        <strain evidence="10 11">JA135</strain>
    </source>
</reference>
<dbReference type="InterPro" id="IPR021147">
    <property type="entry name" value="DUF697"/>
</dbReference>
<dbReference type="PANTHER" id="PTHR39342">
    <property type="entry name" value="UPF0283 MEMBRANE PROTEIN YCJF"/>
    <property type="match status" value="1"/>
</dbReference>
<accession>A0A7W6RZQ2</accession>
<keyword evidence="4" id="KW-0997">Cell inner membrane</keyword>
<comment type="subcellular location">
    <subcellularLocation>
        <location evidence="1">Cell inner membrane</location>
        <topology evidence="1">Multi-pass membrane protein</topology>
    </subcellularLocation>
</comment>
<protein>
    <submittedName>
        <fullName evidence="10">Putative membrane protein</fullName>
    </submittedName>
</protein>
<evidence type="ECO:0000256" key="4">
    <source>
        <dbReference type="ARBA" id="ARBA00022519"/>
    </source>
</evidence>
<evidence type="ECO:0000256" key="1">
    <source>
        <dbReference type="ARBA" id="ARBA00004429"/>
    </source>
</evidence>
<comment type="caution">
    <text evidence="10">The sequence shown here is derived from an EMBL/GenBank/DDBJ whole genome shotgun (WGS) entry which is preliminary data.</text>
</comment>
<dbReference type="AlphaFoldDB" id="A0A7W6RZQ2"/>
<dbReference type="GO" id="GO:0005886">
    <property type="term" value="C:plasma membrane"/>
    <property type="evidence" value="ECO:0007669"/>
    <property type="project" value="UniProtKB-SubCell"/>
</dbReference>
<dbReference type="InterPro" id="IPR006507">
    <property type="entry name" value="UPF0283"/>
</dbReference>
<evidence type="ECO:0000313" key="10">
    <source>
        <dbReference type="EMBL" id="MBB4286220.1"/>
    </source>
</evidence>
<name>A0A7W6RZQ2_9PROT</name>
<keyword evidence="7 9" id="KW-0472">Membrane</keyword>
<evidence type="ECO:0000256" key="9">
    <source>
        <dbReference type="SAM" id="Phobius"/>
    </source>
</evidence>
<evidence type="ECO:0000313" key="11">
    <source>
        <dbReference type="Proteomes" id="UP000555728"/>
    </source>
</evidence>
<dbReference type="RefSeq" id="WP_184434792.1">
    <property type="nucleotide sequence ID" value="NZ_JACIGI010000014.1"/>
</dbReference>
<dbReference type="Pfam" id="PF05128">
    <property type="entry name" value="DUF697"/>
    <property type="match status" value="1"/>
</dbReference>
<comment type="similarity">
    <text evidence="2">Belongs to the UPF0283 family.</text>
</comment>
<organism evidence="10 11">
    <name type="scientific">Roseospira goensis</name>
    <dbReference type="NCBI Taxonomy" id="391922"/>
    <lineage>
        <taxon>Bacteria</taxon>
        <taxon>Pseudomonadati</taxon>
        <taxon>Pseudomonadota</taxon>
        <taxon>Alphaproteobacteria</taxon>
        <taxon>Rhodospirillales</taxon>
        <taxon>Rhodospirillaceae</taxon>
        <taxon>Roseospira</taxon>
    </lineage>
</organism>
<keyword evidence="5 9" id="KW-0812">Transmembrane</keyword>
<evidence type="ECO:0000256" key="8">
    <source>
        <dbReference type="SAM" id="MobiDB-lite"/>
    </source>
</evidence>
<evidence type="ECO:0000256" key="7">
    <source>
        <dbReference type="ARBA" id="ARBA00023136"/>
    </source>
</evidence>
<dbReference type="Proteomes" id="UP000555728">
    <property type="component" value="Unassembled WGS sequence"/>
</dbReference>
<evidence type="ECO:0000256" key="5">
    <source>
        <dbReference type="ARBA" id="ARBA00022692"/>
    </source>
</evidence>
<dbReference type="NCBIfam" id="TIGR01620">
    <property type="entry name" value="hyp_HI0043"/>
    <property type="match status" value="1"/>
</dbReference>
<dbReference type="PANTHER" id="PTHR39342:SF1">
    <property type="entry name" value="UPF0283 MEMBRANE PROTEIN YCJF"/>
    <property type="match status" value="1"/>
</dbReference>
<dbReference type="EMBL" id="JACIGI010000014">
    <property type="protein sequence ID" value="MBB4286220.1"/>
    <property type="molecule type" value="Genomic_DNA"/>
</dbReference>
<sequence length="358" mass="37909">MTERRPPERPSTGDTPRQPGVVDPTLVAPSEPSRPRVRSRPTPEPAPARSAGPAPGPAAETLRAPDDRAPPPATVEAEAAAPPAEKPARWGRVVGLFVALAAAFLVYDTGRALVDIWSGDWIGGALLTALAAAFLAALGTATMAEVRALRRLGEVDRFRETLGTALAQDQPTRLRQTLGPILALVRARRPELVKAFTQRSQGLTDTDAVLKQFRGAVLAPLDQEARRTVRVNALAVMGATAVSPHPALDVAIVIWRSTVMVRRVAEVYGLRPSGLATLKLTKQVVVSAAIAVAADPTGDVVATTLGGGLAEKVSARFAEGSISGLRAFRLGMRAIEICRPLPFEPDERKGTWQTLVQG</sequence>
<keyword evidence="11" id="KW-1185">Reference proteome</keyword>
<proteinExistence type="inferred from homology"/>
<feature type="region of interest" description="Disordered" evidence="8">
    <location>
        <begin position="1"/>
        <end position="85"/>
    </location>
</feature>
<feature type="compositionally biased region" description="Low complexity" evidence="8">
    <location>
        <begin position="74"/>
        <end position="83"/>
    </location>
</feature>
<feature type="transmembrane region" description="Helical" evidence="9">
    <location>
        <begin position="90"/>
        <end position="109"/>
    </location>
</feature>
<evidence type="ECO:0000256" key="3">
    <source>
        <dbReference type="ARBA" id="ARBA00022475"/>
    </source>
</evidence>
<keyword evidence="3" id="KW-1003">Cell membrane</keyword>
<evidence type="ECO:0000256" key="2">
    <source>
        <dbReference type="ARBA" id="ARBA00008255"/>
    </source>
</evidence>